<keyword evidence="4 10" id="KW-0812">Transmembrane</keyword>
<evidence type="ECO:0000256" key="9">
    <source>
        <dbReference type="SAM" id="MobiDB-lite"/>
    </source>
</evidence>
<organism evidence="12 13">
    <name type="scientific">Sporisorium graminicola</name>
    <dbReference type="NCBI Taxonomy" id="280036"/>
    <lineage>
        <taxon>Eukaryota</taxon>
        <taxon>Fungi</taxon>
        <taxon>Dikarya</taxon>
        <taxon>Basidiomycota</taxon>
        <taxon>Ustilaginomycotina</taxon>
        <taxon>Ustilaginomycetes</taxon>
        <taxon>Ustilaginales</taxon>
        <taxon>Ustilaginaceae</taxon>
        <taxon>Sporisorium</taxon>
    </lineage>
</organism>
<evidence type="ECO:0000256" key="4">
    <source>
        <dbReference type="ARBA" id="ARBA00022692"/>
    </source>
</evidence>
<comment type="caution">
    <text evidence="12">The sequence shown here is derived from an EMBL/GenBank/DDBJ whole genome shotgun (WGS) entry which is preliminary data.</text>
</comment>
<proteinExistence type="inferred from homology"/>
<comment type="subcellular location">
    <subcellularLocation>
        <location evidence="1">Membrane</location>
        <topology evidence="1">Multi-pass membrane protein</topology>
    </subcellularLocation>
</comment>
<dbReference type="InterPro" id="IPR020846">
    <property type="entry name" value="MFS_dom"/>
</dbReference>
<feature type="transmembrane region" description="Helical" evidence="10">
    <location>
        <begin position="417"/>
        <end position="439"/>
    </location>
</feature>
<dbReference type="PRINTS" id="PR00171">
    <property type="entry name" value="SUGRTRNSPORT"/>
</dbReference>
<dbReference type="InterPro" id="IPR005828">
    <property type="entry name" value="MFS_sugar_transport-like"/>
</dbReference>
<evidence type="ECO:0000259" key="11">
    <source>
        <dbReference type="PROSITE" id="PS50850"/>
    </source>
</evidence>
<reference evidence="12 13" key="1">
    <citation type="submission" date="2019-05" db="EMBL/GenBank/DDBJ databases">
        <title>Sporisorium graminicola CBS 10092 draft sequencing and annotation.</title>
        <authorList>
            <person name="Solano-Gonzalez S."/>
            <person name="Caddick M.X."/>
            <person name="Darby A."/>
        </authorList>
    </citation>
    <scope>NUCLEOTIDE SEQUENCE [LARGE SCALE GENOMIC DNA]</scope>
    <source>
        <strain evidence="12 13">CBS 10092</strain>
    </source>
</reference>
<gene>
    <name evidence="12" type="ORF">EX895_002125</name>
</gene>
<dbReference type="OrthoDB" id="2544694at2759"/>
<dbReference type="SMR" id="A0A4U7KVZ3"/>
<keyword evidence="13" id="KW-1185">Reference proteome</keyword>
<dbReference type="NCBIfam" id="TIGR00879">
    <property type="entry name" value="SP"/>
    <property type="match status" value="1"/>
</dbReference>
<dbReference type="SUPFAM" id="SSF103473">
    <property type="entry name" value="MFS general substrate transporter"/>
    <property type="match status" value="1"/>
</dbReference>
<feature type="transmembrane region" description="Helical" evidence="10">
    <location>
        <begin position="220"/>
        <end position="240"/>
    </location>
</feature>
<dbReference type="FunFam" id="1.20.1250.20:FF:000090">
    <property type="entry name" value="MFS sugar transporter, putative"/>
    <property type="match status" value="1"/>
</dbReference>
<feature type="domain" description="Major facilitator superfamily (MFS) profile" evidence="11">
    <location>
        <begin position="83"/>
        <end position="548"/>
    </location>
</feature>
<keyword evidence="3 8" id="KW-0813">Transport</keyword>
<dbReference type="Pfam" id="PF00083">
    <property type="entry name" value="Sugar_tr"/>
    <property type="match status" value="1"/>
</dbReference>
<feature type="transmembrane region" description="Helical" evidence="10">
    <location>
        <begin position="459"/>
        <end position="482"/>
    </location>
</feature>
<protein>
    <recommendedName>
        <fullName evidence="11">Major facilitator superfamily (MFS) profile domain-containing protein</fullName>
    </recommendedName>
</protein>
<dbReference type="InterPro" id="IPR050360">
    <property type="entry name" value="MFS_Sugar_Transporters"/>
</dbReference>
<keyword evidence="6 10" id="KW-0472">Membrane</keyword>
<evidence type="ECO:0000256" key="2">
    <source>
        <dbReference type="ARBA" id="ARBA00010992"/>
    </source>
</evidence>
<dbReference type="PANTHER" id="PTHR48022:SF78">
    <property type="entry name" value="MONOSACCHARIDE TRANSPORTER, PUTATIVE (AFU_ORTHOLOGUE AFUA_2G02110)-RELATED"/>
    <property type="match status" value="1"/>
</dbReference>
<evidence type="ECO:0000256" key="6">
    <source>
        <dbReference type="ARBA" id="ARBA00023136"/>
    </source>
</evidence>
<dbReference type="KEGG" id="sgra:EX895_002125"/>
<dbReference type="EMBL" id="SRRM01000006">
    <property type="protein sequence ID" value="TKY88884.1"/>
    <property type="molecule type" value="Genomic_DNA"/>
</dbReference>
<dbReference type="InterPro" id="IPR036259">
    <property type="entry name" value="MFS_trans_sf"/>
</dbReference>
<feature type="transmembrane region" description="Helical" evidence="10">
    <location>
        <begin position="79"/>
        <end position="96"/>
    </location>
</feature>
<dbReference type="InterPro" id="IPR003663">
    <property type="entry name" value="Sugar/inositol_transpt"/>
</dbReference>
<sequence>MESPDSTTRAAATPIDNIDNVDKDGKLDETASPSNVFRTSSLQKVDYDDFPELPEPWWSKFLPNVYSEKRVLNLSAFQMKWAVQMVAGIAILFFGFDQGVMSGVNESKDYLRLMGTASGIDGEETQRDSAAVGGIVAVYYAGTLLGGMLGGYMADSAGRMKTIVFGSFWVILGAALQTSAQNITWMVLARCLTGVGTGCYNCTVPVWVAELSKHDKRGQAIGFEFVFNILGLALVYWISFGVRTIETGGFNWRFPLAFQLVFVLMLLAALPFFPESPRWLAKMGRVDEARRILARLRSTPYNEQDPEVNRELQEILAVAKLERVRQENGEDGFIRMITTSGGNLHIRRRIILVVWLQILQELAGIGVITVYAPTVFRSGGFSDTLARLLSGFNDVSYMFSVFIAVFLLDRTGRRKTLYWGNIVMGISLLIAGVAAKYALEYGAGSATEDLALAKRWGAALAAMVFLYTATFGATWLSVPWLYPTEVFPLFIRAKGGSWSVFGWSIGNGIVTEITPFLFNAISYNTFFLFGALNFFCMPFVWAFYPETSCRSLESIDELFESDSAFVAFDKRLTSVGRLRTVGADDADGA</sequence>
<comment type="catalytic activity">
    <reaction evidence="7">
        <text>myo-inositol(out) + H(+)(out) = myo-inositol(in) + H(+)(in)</text>
        <dbReference type="Rhea" id="RHEA:60364"/>
        <dbReference type="ChEBI" id="CHEBI:15378"/>
        <dbReference type="ChEBI" id="CHEBI:17268"/>
    </reaction>
</comment>
<feature type="transmembrane region" description="Helical" evidence="10">
    <location>
        <begin position="526"/>
        <end position="544"/>
    </location>
</feature>
<feature type="transmembrane region" description="Helical" evidence="10">
    <location>
        <begin position="252"/>
        <end position="273"/>
    </location>
</feature>
<evidence type="ECO:0000256" key="3">
    <source>
        <dbReference type="ARBA" id="ARBA00022448"/>
    </source>
</evidence>
<keyword evidence="5 10" id="KW-1133">Transmembrane helix</keyword>
<comment type="similarity">
    <text evidence="2 8">Belongs to the major facilitator superfamily. Sugar transporter (TC 2.A.1.1) family.</text>
</comment>
<dbReference type="RefSeq" id="XP_029740869.1">
    <property type="nucleotide sequence ID" value="XM_029882724.1"/>
</dbReference>
<feature type="region of interest" description="Disordered" evidence="9">
    <location>
        <begin position="1"/>
        <end position="33"/>
    </location>
</feature>
<dbReference type="Gene3D" id="1.20.1250.20">
    <property type="entry name" value="MFS general substrate transporter like domains"/>
    <property type="match status" value="1"/>
</dbReference>
<dbReference type="GO" id="GO:0005351">
    <property type="term" value="F:carbohydrate:proton symporter activity"/>
    <property type="evidence" value="ECO:0007669"/>
    <property type="project" value="TreeGrafter"/>
</dbReference>
<feature type="compositionally biased region" description="Basic and acidic residues" evidence="9">
    <location>
        <begin position="20"/>
        <end position="29"/>
    </location>
</feature>
<feature type="transmembrane region" description="Helical" evidence="10">
    <location>
        <begin position="384"/>
        <end position="408"/>
    </location>
</feature>
<dbReference type="PANTHER" id="PTHR48022">
    <property type="entry name" value="PLASTIDIC GLUCOSE TRANSPORTER 4"/>
    <property type="match status" value="1"/>
</dbReference>
<feature type="transmembrane region" description="Helical" evidence="10">
    <location>
        <begin position="350"/>
        <end position="372"/>
    </location>
</feature>
<evidence type="ECO:0000313" key="13">
    <source>
        <dbReference type="Proteomes" id="UP000306050"/>
    </source>
</evidence>
<accession>A0A4U7KVZ3</accession>
<evidence type="ECO:0000256" key="8">
    <source>
        <dbReference type="RuleBase" id="RU003346"/>
    </source>
</evidence>
<feature type="transmembrane region" description="Helical" evidence="10">
    <location>
        <begin position="186"/>
        <end position="208"/>
    </location>
</feature>
<dbReference type="GeneID" id="40725020"/>
<evidence type="ECO:0000256" key="10">
    <source>
        <dbReference type="SAM" id="Phobius"/>
    </source>
</evidence>
<evidence type="ECO:0000256" key="5">
    <source>
        <dbReference type="ARBA" id="ARBA00022989"/>
    </source>
</evidence>
<name>A0A4U7KVZ3_9BASI</name>
<feature type="transmembrane region" description="Helical" evidence="10">
    <location>
        <begin position="162"/>
        <end position="180"/>
    </location>
</feature>
<evidence type="ECO:0000256" key="1">
    <source>
        <dbReference type="ARBA" id="ARBA00004141"/>
    </source>
</evidence>
<dbReference type="Proteomes" id="UP000306050">
    <property type="component" value="Chromosome SGRAM_13"/>
</dbReference>
<dbReference type="GO" id="GO:0016020">
    <property type="term" value="C:membrane"/>
    <property type="evidence" value="ECO:0007669"/>
    <property type="project" value="UniProtKB-SubCell"/>
</dbReference>
<dbReference type="PROSITE" id="PS50850">
    <property type="entry name" value="MFS"/>
    <property type="match status" value="1"/>
</dbReference>
<dbReference type="AlphaFoldDB" id="A0A4U7KVZ3"/>
<feature type="compositionally biased region" description="Polar residues" evidence="9">
    <location>
        <begin position="1"/>
        <end position="10"/>
    </location>
</feature>
<evidence type="ECO:0000256" key="7">
    <source>
        <dbReference type="ARBA" id="ARBA00049119"/>
    </source>
</evidence>
<feature type="transmembrane region" description="Helical" evidence="10">
    <location>
        <begin position="130"/>
        <end position="150"/>
    </location>
</feature>
<evidence type="ECO:0000313" key="12">
    <source>
        <dbReference type="EMBL" id="TKY88884.1"/>
    </source>
</evidence>